<dbReference type="STRING" id="583355.Caka_2521"/>
<keyword evidence="1" id="KW-0812">Transmembrane</keyword>
<keyword evidence="1" id="KW-0472">Membrane</keyword>
<dbReference type="AlphaFoldDB" id="D5EP27"/>
<dbReference type="RefSeq" id="WP_013044259.1">
    <property type="nucleotide sequence ID" value="NC_014008.1"/>
</dbReference>
<protein>
    <submittedName>
        <fullName evidence="2">SSS family solute/sodium (Na+) symporter</fullName>
    </submittedName>
</protein>
<gene>
    <name evidence="2" type="ordered locus">Caka_2521</name>
</gene>
<dbReference type="Proteomes" id="UP000000925">
    <property type="component" value="Chromosome"/>
</dbReference>
<evidence type="ECO:0000313" key="2">
    <source>
        <dbReference type="EMBL" id="ADE55537.1"/>
    </source>
</evidence>
<keyword evidence="3" id="KW-1185">Reference proteome</keyword>
<dbReference type="EMBL" id="CP001998">
    <property type="protein sequence ID" value="ADE55537.1"/>
    <property type="molecule type" value="Genomic_DNA"/>
</dbReference>
<dbReference type="HOGENOM" id="CLU_2552457_0_0_0"/>
<proteinExistence type="predicted"/>
<reference evidence="2 3" key="1">
    <citation type="journal article" date="2010" name="Stand. Genomic Sci.">
        <title>Complete genome sequence of Coraliomargarita akajimensis type strain (04OKA010-24).</title>
        <authorList>
            <person name="Mavromatis K."/>
            <person name="Abt B."/>
            <person name="Brambilla E."/>
            <person name="Lapidus A."/>
            <person name="Copeland A."/>
            <person name="Deshpande S."/>
            <person name="Nolan M."/>
            <person name="Lucas S."/>
            <person name="Tice H."/>
            <person name="Cheng J.F."/>
            <person name="Han C."/>
            <person name="Detter J.C."/>
            <person name="Woyke T."/>
            <person name="Goodwin L."/>
            <person name="Pitluck S."/>
            <person name="Held B."/>
            <person name="Brettin T."/>
            <person name="Tapia R."/>
            <person name="Ivanova N."/>
            <person name="Mikhailova N."/>
            <person name="Pati A."/>
            <person name="Liolios K."/>
            <person name="Chen A."/>
            <person name="Palaniappan K."/>
            <person name="Land M."/>
            <person name="Hauser L."/>
            <person name="Chang Y.J."/>
            <person name="Jeffries C.D."/>
            <person name="Rohde M."/>
            <person name="Goker M."/>
            <person name="Bristow J."/>
            <person name="Eisen J.A."/>
            <person name="Markowitz V."/>
            <person name="Hugenholtz P."/>
            <person name="Klenk H.P."/>
            <person name="Kyrpides N.C."/>
        </authorList>
    </citation>
    <scope>NUCLEOTIDE SEQUENCE [LARGE SCALE GENOMIC DNA]</scope>
    <source>
        <strain evidence="3">DSM 45221 / IAM 15411 / JCM 23193 / KCTC 12865</strain>
    </source>
</reference>
<evidence type="ECO:0000256" key="1">
    <source>
        <dbReference type="SAM" id="Phobius"/>
    </source>
</evidence>
<organism evidence="2 3">
    <name type="scientific">Coraliomargarita akajimensis (strain DSM 45221 / IAM 15411 / JCM 23193 / KCTC 12865 / 04OKA010-24)</name>
    <dbReference type="NCBI Taxonomy" id="583355"/>
    <lineage>
        <taxon>Bacteria</taxon>
        <taxon>Pseudomonadati</taxon>
        <taxon>Verrucomicrobiota</taxon>
        <taxon>Opitutia</taxon>
        <taxon>Puniceicoccales</taxon>
        <taxon>Coraliomargaritaceae</taxon>
        <taxon>Coraliomargarita</taxon>
    </lineage>
</organism>
<sequence length="82" mass="9203">MPELSYQKLLTKGQIALGVISSILVFIFMSVMLVPYTFSPNPAIAQLQACFAAIPIATTFWFSINMFMIVLVDQKKQQSEKN</sequence>
<feature type="transmembrane region" description="Helical" evidence="1">
    <location>
        <begin position="15"/>
        <end position="38"/>
    </location>
</feature>
<evidence type="ECO:0000313" key="3">
    <source>
        <dbReference type="Proteomes" id="UP000000925"/>
    </source>
</evidence>
<keyword evidence="1" id="KW-1133">Transmembrane helix</keyword>
<accession>D5EP27</accession>
<dbReference type="KEGG" id="caa:Caka_2521"/>
<name>D5EP27_CORAD</name>
<feature type="transmembrane region" description="Helical" evidence="1">
    <location>
        <begin position="44"/>
        <end position="72"/>
    </location>
</feature>